<evidence type="ECO:0000313" key="2">
    <source>
        <dbReference type="Proteomes" id="UP000301870"/>
    </source>
</evidence>
<protein>
    <submittedName>
        <fullName evidence="3">Uncharacterized protein LOC111361554</fullName>
    </submittedName>
</protein>
<dbReference type="PROSITE" id="PS50878">
    <property type="entry name" value="RT_POL"/>
    <property type="match status" value="1"/>
</dbReference>
<evidence type="ECO:0000313" key="3">
    <source>
        <dbReference type="RefSeq" id="XP_022833714.1"/>
    </source>
</evidence>
<organism evidence="2 3">
    <name type="scientific">Spodoptera litura</name>
    <name type="common">Asian cotton leafworm</name>
    <dbReference type="NCBI Taxonomy" id="69820"/>
    <lineage>
        <taxon>Eukaryota</taxon>
        <taxon>Metazoa</taxon>
        <taxon>Ecdysozoa</taxon>
        <taxon>Arthropoda</taxon>
        <taxon>Hexapoda</taxon>
        <taxon>Insecta</taxon>
        <taxon>Pterygota</taxon>
        <taxon>Neoptera</taxon>
        <taxon>Endopterygota</taxon>
        <taxon>Lepidoptera</taxon>
        <taxon>Glossata</taxon>
        <taxon>Ditrysia</taxon>
        <taxon>Noctuoidea</taxon>
        <taxon>Noctuidae</taxon>
        <taxon>Amphipyrinae</taxon>
        <taxon>Spodoptera</taxon>
    </lineage>
</organism>
<dbReference type="AlphaFoldDB" id="A0A9J7EM12"/>
<dbReference type="KEGG" id="sliu:111361554"/>
<sequence>MADDLQIYAQAPLEELLEAVKMINADLTSISNWSSTYGLKVNPAKTQLIVIGSPRQIARINWTHIPPVTFDGTTIPYSKFVKNLGILFDSTLSWAPQIQELSRKIFASAASLRRLRNFLPIATKTALAQSLLLPILDYADACYLDLTEAQLDKLERLQNFCIRFIFGLRKYDHVSEFRNKLKWLPIRLRRNTHILSLLYSILYNPATPSYLKERFKFLHDAHSRHLRSTANLRLEMPTHTTAFYDKSFVVGAIRLWNALPLSIRRAQSLDSFKRQVKDHYLTQIQ</sequence>
<dbReference type="OrthoDB" id="5953030at2759"/>
<proteinExistence type="predicted"/>
<dbReference type="InterPro" id="IPR000477">
    <property type="entry name" value="RT_dom"/>
</dbReference>
<dbReference type="Proteomes" id="UP000301870">
    <property type="component" value="Unplaced"/>
</dbReference>
<keyword evidence="2" id="KW-1185">Reference proteome</keyword>
<dbReference type="RefSeq" id="XP_022833714.1">
    <property type="nucleotide sequence ID" value="XM_022977946.1"/>
</dbReference>
<name>A0A9J7EM12_SPOLT</name>
<dbReference type="GeneID" id="111361554"/>
<feature type="domain" description="Reverse transcriptase" evidence="1">
    <location>
        <begin position="1"/>
        <end position="75"/>
    </location>
</feature>
<dbReference type="PANTHER" id="PTHR33332">
    <property type="entry name" value="REVERSE TRANSCRIPTASE DOMAIN-CONTAINING PROTEIN"/>
    <property type="match status" value="1"/>
</dbReference>
<gene>
    <name evidence="3" type="primary">LOC111361554</name>
</gene>
<accession>A0A9J7EM12</accession>
<reference evidence="3" key="1">
    <citation type="submission" date="2025-08" db="UniProtKB">
        <authorList>
            <consortium name="RefSeq"/>
        </authorList>
    </citation>
    <scope>IDENTIFICATION</scope>
    <source>
        <strain evidence="3">Ishihara</strain>
        <tissue evidence="3">Whole body</tissue>
    </source>
</reference>
<evidence type="ECO:0000259" key="1">
    <source>
        <dbReference type="PROSITE" id="PS50878"/>
    </source>
</evidence>